<evidence type="ECO:0000256" key="9">
    <source>
        <dbReference type="ARBA" id="ARBA00023276"/>
    </source>
</evidence>
<dbReference type="Pfam" id="PF00421">
    <property type="entry name" value="PSII"/>
    <property type="match status" value="1"/>
</dbReference>
<evidence type="ECO:0000256" key="3">
    <source>
        <dbReference type="ARBA" id="ARBA00022531"/>
    </source>
</evidence>
<accession>A0A7J9I5U0</accession>
<dbReference type="GO" id="GO:0016168">
    <property type="term" value="F:chlorophyll binding"/>
    <property type="evidence" value="ECO:0007669"/>
    <property type="project" value="UniProtKB-KW"/>
</dbReference>
<dbReference type="SUPFAM" id="SSF161077">
    <property type="entry name" value="Photosystem II antenna protein-like"/>
    <property type="match status" value="1"/>
</dbReference>
<sequence>MGNIEIVFFSSIATVFFVAFVTVGTMWYGSTTTPIELFGPTRYQ</sequence>
<dbReference type="AlphaFoldDB" id="A0A7J9I5U0"/>
<keyword evidence="2" id="KW-0148">Chlorophyll</keyword>
<evidence type="ECO:0000256" key="1">
    <source>
        <dbReference type="ARBA" id="ARBA00004141"/>
    </source>
</evidence>
<gene>
    <name evidence="11" type="ORF">Gohar_022149</name>
</gene>
<evidence type="ECO:0000313" key="12">
    <source>
        <dbReference type="Proteomes" id="UP000593560"/>
    </source>
</evidence>
<dbReference type="InterPro" id="IPR036001">
    <property type="entry name" value="PS_II_antenna-like_sf"/>
</dbReference>
<dbReference type="GO" id="GO:0009767">
    <property type="term" value="P:photosynthetic electron transport chain"/>
    <property type="evidence" value="ECO:0007669"/>
    <property type="project" value="InterPro"/>
</dbReference>
<dbReference type="GO" id="GO:0009523">
    <property type="term" value="C:photosystem II"/>
    <property type="evidence" value="ECO:0007669"/>
    <property type="project" value="UniProtKB-KW"/>
</dbReference>
<keyword evidence="4" id="KW-0934">Plastid</keyword>
<evidence type="ECO:0000256" key="2">
    <source>
        <dbReference type="ARBA" id="ARBA00022494"/>
    </source>
</evidence>
<dbReference type="InterPro" id="IPR000932">
    <property type="entry name" value="PS_antenna-like"/>
</dbReference>
<keyword evidence="3" id="KW-0602">Photosynthesis</keyword>
<evidence type="ECO:0000313" key="11">
    <source>
        <dbReference type="EMBL" id="MBA0817491.1"/>
    </source>
</evidence>
<evidence type="ECO:0000256" key="7">
    <source>
        <dbReference type="ARBA" id="ARBA00022991"/>
    </source>
</evidence>
<name>A0A7J9I5U0_9ROSI</name>
<keyword evidence="7" id="KW-0157">Chromophore</keyword>
<keyword evidence="9" id="KW-0604">Photosystem II</keyword>
<dbReference type="EMBL" id="JABFAD010027573">
    <property type="protein sequence ID" value="MBA0817491.1"/>
    <property type="molecule type" value="Genomic_DNA"/>
</dbReference>
<evidence type="ECO:0000256" key="10">
    <source>
        <dbReference type="SAM" id="Phobius"/>
    </source>
</evidence>
<comment type="subcellular location">
    <subcellularLocation>
        <location evidence="1">Membrane</location>
        <topology evidence="1">Multi-pass membrane protein</topology>
    </subcellularLocation>
</comment>
<dbReference type="Proteomes" id="UP000593560">
    <property type="component" value="Unassembled WGS sequence"/>
</dbReference>
<evidence type="ECO:0000256" key="8">
    <source>
        <dbReference type="ARBA" id="ARBA00023136"/>
    </source>
</evidence>
<protein>
    <submittedName>
        <fullName evidence="11">Uncharacterized protein</fullName>
    </submittedName>
</protein>
<comment type="caution">
    <text evidence="11">The sequence shown here is derived from an EMBL/GenBank/DDBJ whole genome shotgun (WGS) entry which is preliminary data.</text>
</comment>
<evidence type="ECO:0000256" key="6">
    <source>
        <dbReference type="ARBA" id="ARBA00022989"/>
    </source>
</evidence>
<feature type="transmembrane region" description="Helical" evidence="10">
    <location>
        <begin position="6"/>
        <end position="28"/>
    </location>
</feature>
<proteinExistence type="predicted"/>
<evidence type="ECO:0000256" key="5">
    <source>
        <dbReference type="ARBA" id="ARBA00022692"/>
    </source>
</evidence>
<keyword evidence="12" id="KW-1185">Reference proteome</keyword>
<reference evidence="11 12" key="1">
    <citation type="journal article" date="2019" name="Genome Biol. Evol.">
        <title>Insights into the evolution of the New World diploid cottons (Gossypium, subgenus Houzingenia) based on genome sequencing.</title>
        <authorList>
            <person name="Grover C.E."/>
            <person name="Arick M.A. 2nd"/>
            <person name="Thrash A."/>
            <person name="Conover J.L."/>
            <person name="Sanders W.S."/>
            <person name="Peterson D.G."/>
            <person name="Frelichowski J.E."/>
            <person name="Scheffler J.A."/>
            <person name="Scheffler B.E."/>
            <person name="Wendel J.F."/>
        </authorList>
    </citation>
    <scope>NUCLEOTIDE SEQUENCE [LARGE SCALE GENOMIC DNA]</scope>
    <source>
        <strain evidence="11">0</strain>
        <tissue evidence="11">Leaf</tissue>
    </source>
</reference>
<keyword evidence="5 10" id="KW-0812">Transmembrane</keyword>
<keyword evidence="8 10" id="KW-0472">Membrane</keyword>
<evidence type="ECO:0000256" key="4">
    <source>
        <dbReference type="ARBA" id="ARBA00022640"/>
    </source>
</evidence>
<organism evidence="11 12">
    <name type="scientific">Gossypium harknessii</name>
    <dbReference type="NCBI Taxonomy" id="34285"/>
    <lineage>
        <taxon>Eukaryota</taxon>
        <taxon>Viridiplantae</taxon>
        <taxon>Streptophyta</taxon>
        <taxon>Embryophyta</taxon>
        <taxon>Tracheophyta</taxon>
        <taxon>Spermatophyta</taxon>
        <taxon>Magnoliopsida</taxon>
        <taxon>eudicotyledons</taxon>
        <taxon>Gunneridae</taxon>
        <taxon>Pentapetalae</taxon>
        <taxon>rosids</taxon>
        <taxon>malvids</taxon>
        <taxon>Malvales</taxon>
        <taxon>Malvaceae</taxon>
        <taxon>Malvoideae</taxon>
        <taxon>Gossypium</taxon>
    </lineage>
</organism>
<keyword evidence="6 10" id="KW-1133">Transmembrane helix</keyword>